<dbReference type="GO" id="GO:0009898">
    <property type="term" value="C:cytoplasmic side of plasma membrane"/>
    <property type="evidence" value="ECO:0007669"/>
    <property type="project" value="TreeGrafter"/>
</dbReference>
<keyword evidence="1" id="KW-0547">Nucleotide-binding</keyword>
<protein>
    <submittedName>
        <fullName evidence="3">MinD/ParA family protein</fullName>
    </submittedName>
</protein>
<dbReference type="GO" id="GO:0005829">
    <property type="term" value="C:cytosol"/>
    <property type="evidence" value="ECO:0007669"/>
    <property type="project" value="TreeGrafter"/>
</dbReference>
<name>A0A6M0Q1R8_9BACI</name>
<organism evidence="3 4">
    <name type="scientific">Bacillus mesophilus</name>
    <dbReference type="NCBI Taxonomy" id="1808955"/>
    <lineage>
        <taxon>Bacteria</taxon>
        <taxon>Bacillati</taxon>
        <taxon>Bacillota</taxon>
        <taxon>Bacilli</taxon>
        <taxon>Bacillales</taxon>
        <taxon>Bacillaceae</taxon>
        <taxon>Bacillus</taxon>
    </lineage>
</organism>
<dbReference type="CDD" id="cd02038">
    <property type="entry name" value="FlhG-like"/>
    <property type="match status" value="1"/>
</dbReference>
<proteinExistence type="predicted"/>
<dbReference type="InterPro" id="IPR027417">
    <property type="entry name" value="P-loop_NTPase"/>
</dbReference>
<dbReference type="SUPFAM" id="SSF52540">
    <property type="entry name" value="P-loop containing nucleoside triphosphate hydrolases"/>
    <property type="match status" value="1"/>
</dbReference>
<dbReference type="GO" id="GO:0016887">
    <property type="term" value="F:ATP hydrolysis activity"/>
    <property type="evidence" value="ECO:0007669"/>
    <property type="project" value="TreeGrafter"/>
</dbReference>
<dbReference type="GO" id="GO:0005524">
    <property type="term" value="F:ATP binding"/>
    <property type="evidence" value="ECO:0007669"/>
    <property type="project" value="UniProtKB-KW"/>
</dbReference>
<dbReference type="InterPro" id="IPR033756">
    <property type="entry name" value="YlxH/NBP35"/>
</dbReference>
<gene>
    <name evidence="3" type="ORF">G4D63_00555</name>
</gene>
<dbReference type="PIRSF" id="PIRSF003092">
    <property type="entry name" value="MinD"/>
    <property type="match status" value="1"/>
</dbReference>
<evidence type="ECO:0000256" key="2">
    <source>
        <dbReference type="ARBA" id="ARBA00022840"/>
    </source>
</evidence>
<dbReference type="PANTHER" id="PTHR43384">
    <property type="entry name" value="SEPTUM SITE-DETERMINING PROTEIN MIND HOMOLOG, CHLOROPLASTIC-RELATED"/>
    <property type="match status" value="1"/>
</dbReference>
<evidence type="ECO:0000313" key="3">
    <source>
        <dbReference type="EMBL" id="NEY70216.1"/>
    </source>
</evidence>
<evidence type="ECO:0000313" key="4">
    <source>
        <dbReference type="Proteomes" id="UP000481043"/>
    </source>
</evidence>
<dbReference type="GO" id="GO:0051782">
    <property type="term" value="P:negative regulation of cell division"/>
    <property type="evidence" value="ECO:0007669"/>
    <property type="project" value="TreeGrafter"/>
</dbReference>
<dbReference type="Gene3D" id="3.40.50.300">
    <property type="entry name" value="P-loop containing nucleotide triphosphate hydrolases"/>
    <property type="match status" value="1"/>
</dbReference>
<dbReference type="InterPro" id="IPR050625">
    <property type="entry name" value="ParA/MinD_ATPase"/>
</dbReference>
<comment type="caution">
    <text evidence="3">The sequence shown here is derived from an EMBL/GenBank/DDBJ whole genome shotgun (WGS) entry which is preliminary data.</text>
</comment>
<keyword evidence="2" id="KW-0067">ATP-binding</keyword>
<dbReference type="AlphaFoldDB" id="A0A6M0Q1R8"/>
<dbReference type="InterPro" id="IPR033875">
    <property type="entry name" value="FlhG"/>
</dbReference>
<dbReference type="Pfam" id="PF10609">
    <property type="entry name" value="ParA"/>
    <property type="match status" value="1"/>
</dbReference>
<dbReference type="Proteomes" id="UP000481043">
    <property type="component" value="Unassembled WGS sequence"/>
</dbReference>
<evidence type="ECO:0000256" key="1">
    <source>
        <dbReference type="ARBA" id="ARBA00022741"/>
    </source>
</evidence>
<keyword evidence="4" id="KW-1185">Reference proteome</keyword>
<accession>A0A6M0Q1R8</accession>
<dbReference type="PANTHER" id="PTHR43384:SF4">
    <property type="entry name" value="CELLULOSE BIOSYNTHESIS PROTEIN BCSQ-RELATED"/>
    <property type="match status" value="1"/>
</dbReference>
<dbReference type="EMBL" id="JAAIWM010000001">
    <property type="protein sequence ID" value="NEY70216.1"/>
    <property type="molecule type" value="Genomic_DNA"/>
</dbReference>
<reference evidence="3 4" key="1">
    <citation type="submission" date="2020-02" db="EMBL/GenBank/DDBJ databases">
        <title>Bacillus aquiflavi sp. nov., isolated from yellow water of strong flavor Chinese baijiu in Yibin region of China.</title>
        <authorList>
            <person name="Xie J."/>
        </authorList>
    </citation>
    <scope>NUCLEOTIDE SEQUENCE [LARGE SCALE GENOMIC DNA]</scope>
    <source>
        <strain evidence="3 4">SA4</strain>
    </source>
</reference>
<sequence length="288" mass="32568">MRDQAESLRLRLLKMQGRKEAKVMAIVSGKGGVGKSNFSLNFAINLTRKGHNVLLLDMDIGMGNIDILLGQSSKVSFIDIFQPNMSIQDIIKHGPKGLSYISGGTGLTNLFKLDDEKLNYLLNLLERLSLQYDYILFDMGAGITEETLQFLLSVHEIILITTPEPTSMTDAYSMLKFISSRDSDADFYLVVNRAQSTEDGTNTLKRLSHVIKQFLQKEVTILGYLPDDRMVNKAVSRQIPFSIFDPKSKVSTALAALTERYLLGKKEEFEKEKPPSFITRLRHYFSER</sequence>
<dbReference type="InterPro" id="IPR025501">
    <property type="entry name" value="MinD_FleN"/>
</dbReference>
<dbReference type="RefSeq" id="WP_163176638.1">
    <property type="nucleotide sequence ID" value="NZ_JAAIWM010000001.1"/>
</dbReference>